<keyword evidence="3" id="KW-1185">Reference proteome</keyword>
<proteinExistence type="predicted"/>
<protein>
    <submittedName>
        <fullName evidence="2">Dihydrodipicolinate reductase</fullName>
    </submittedName>
</protein>
<dbReference type="RefSeq" id="WP_212699697.1">
    <property type="nucleotide sequence ID" value="NZ_JADMKU010000002.1"/>
</dbReference>
<evidence type="ECO:0000256" key="1">
    <source>
        <dbReference type="SAM" id="SignalP"/>
    </source>
</evidence>
<comment type="caution">
    <text evidence="2">The sequence shown here is derived from an EMBL/GenBank/DDBJ whole genome shotgun (WGS) entry which is preliminary data.</text>
</comment>
<sequence length="117" mass="13461">MIRTLILSLALLSVAPAHAAGFRTITDRSSFLELIEGRKLTKFLYTMRFSELGQIKGWAWGRPILGNWYWQNRQLCKRVFIGTSDQGEFCVTVRFDGETMIFVPKPGDGEIEEFRVK</sequence>
<name>A0ABS5HMK8_9RHOB</name>
<accession>A0ABS5HMK8</accession>
<evidence type="ECO:0000313" key="3">
    <source>
        <dbReference type="Proteomes" id="UP001195941"/>
    </source>
</evidence>
<dbReference type="Proteomes" id="UP001195941">
    <property type="component" value="Unassembled WGS sequence"/>
</dbReference>
<reference evidence="2 3" key="1">
    <citation type="journal article" date="2021" name="Arch. Microbiol.">
        <title>Thalassobius aquimarinus sp. nov., isolated from the Sea of Japan seashore.</title>
        <authorList>
            <person name="Kurilenko V.V."/>
            <person name="Romanenko L.A."/>
            <person name="Chernysheva N.Y."/>
            <person name="Velansky P.V."/>
            <person name="Tekutyeva L.A."/>
            <person name="Isaeva M.P."/>
            <person name="Mikhailov V.V."/>
        </authorList>
    </citation>
    <scope>NUCLEOTIDE SEQUENCE [LARGE SCALE GENOMIC DNA]</scope>
    <source>
        <strain evidence="2 3">KMM 8518</strain>
    </source>
</reference>
<evidence type="ECO:0000313" key="2">
    <source>
        <dbReference type="EMBL" id="MBR9650190.1"/>
    </source>
</evidence>
<feature type="signal peptide" evidence="1">
    <location>
        <begin position="1"/>
        <end position="19"/>
    </location>
</feature>
<gene>
    <name evidence="2" type="ORF">IT775_03500</name>
</gene>
<dbReference type="EMBL" id="JADMKU010000002">
    <property type="protein sequence ID" value="MBR9650190.1"/>
    <property type="molecule type" value="Genomic_DNA"/>
</dbReference>
<keyword evidence="1" id="KW-0732">Signal</keyword>
<feature type="chain" id="PRO_5045406650" evidence="1">
    <location>
        <begin position="20"/>
        <end position="117"/>
    </location>
</feature>
<organism evidence="2 3">
    <name type="scientific">Thalassovita aquimarina</name>
    <dbReference type="NCBI Taxonomy" id="2785917"/>
    <lineage>
        <taxon>Bacteria</taxon>
        <taxon>Pseudomonadati</taxon>
        <taxon>Pseudomonadota</taxon>
        <taxon>Alphaproteobacteria</taxon>
        <taxon>Rhodobacterales</taxon>
        <taxon>Roseobacteraceae</taxon>
        <taxon>Thalassovita</taxon>
    </lineage>
</organism>